<dbReference type="GO" id="GO:0019752">
    <property type="term" value="P:carboxylic acid metabolic process"/>
    <property type="evidence" value="ECO:0007669"/>
    <property type="project" value="InterPro"/>
</dbReference>
<proteinExistence type="predicted"/>
<keyword evidence="6" id="KW-1185">Reference proteome</keyword>
<dbReference type="InterPro" id="IPR002129">
    <property type="entry name" value="PyrdxlP-dep_de-COase"/>
</dbReference>
<keyword evidence="2" id="KW-0210">Decarboxylase</keyword>
<sequence>MVSNSKTRFNKVVQTNMVRDSIDKLPLEDQINRGQHGPPATPEPPSSFEYFASSPVKSLHDETFRKIVDLLLEKGVFFNSTAERQEPPFKFLAPGDLQQGMDFKLENKSLLQPNDPNAGRKELLECIEFLIDHSPHPSHPFMVSKNSAGLDPYGILADWLSTTMSQPLLSYFLAPVYTLMEFEVYREFRNLLGYPKGQGDGMNLPSHGFGNAFAIQIAIQDKYPEAKEKGLFAVGNPRLAIFVSDQADYSFEKYCIWEGLGSDACVRIKTDDRGRMLVDDLKNKLRLCARDGLVPIMVVATAGTNVLGAIDPIDEIAQVASDYKLWFHVDGHLAGSCLFSQKHTQRLRGIERSHSCVWSPDKMLAAPFITCIIVTRESNKIRNSFRGDAAVIYEQGPSYDHHKWDTGDNTLQTTRRPDILKIWLMWKVKGAKGLGNQVDGTYQNTRICLDELRNRHPNFVLILPEFDSNLICFYYVPKALRRNLSPNLTGNVNEILKRNKITEKIKNELLLKGKMVISLGELPGRMDLPKFFVMNMNNTAVSRDDIVYMLDLIEYHGNKLQTILERDFETGQQVTAPTLEDSKSLMDKEPEVPPRPLRYPDYVSAPIKSMHLELFQRYFETALELGTYFQDRREESPFHFRSPEDLLKKFSFSLVEEETGGENGAFMSVDRIMEIVRGVIFYSARLAHPYYIFQLISGLEPYTMMADYVTACITSPMYTYEDGPVFTIMEQELTAAVGKLVGYPESVGMSLVGGSSANQLSMALAFNRKFGSVKRNGINKLTHQGVMFLSEAGHFSVNKGAFFMGIGLDNLVAVKTDQAGKMDPNDLREKVITAVRGNKIPFMVIATAGTTTLGSFDPLDEIADICQQYDMWFHVDASYGGCAAFSKSQSFRLKGVERSDSFTFNGHKMLCAAGYTTSWVTRHVKSVEQFAPPPSKQQFRLNPSLYNEKAYVYGETHALTNRRPDVIKMWLLWKVKGMTGLREQVDKAYSLTNWAYNELLRRSHRNTFVPAIPTPPEATNINFFYVPRDMMHKDLSQPKFTEKLVEVQNTILSRLLNKNKLLTSVEPVAKIPAHLVFCLYNTCLSEKDIKYFFDLVEFYGEDTYS</sequence>
<dbReference type="PANTHER" id="PTHR45677">
    <property type="entry name" value="GLUTAMATE DECARBOXYLASE-RELATED"/>
    <property type="match status" value="1"/>
</dbReference>
<dbReference type="EMBL" id="CAJVCH010559212">
    <property type="protein sequence ID" value="CAG7831180.1"/>
    <property type="molecule type" value="Genomic_DNA"/>
</dbReference>
<evidence type="ECO:0008006" key="7">
    <source>
        <dbReference type="Google" id="ProtNLM"/>
    </source>
</evidence>
<reference evidence="5" key="1">
    <citation type="submission" date="2021-06" db="EMBL/GenBank/DDBJ databases">
        <authorList>
            <person name="Hodson N. C."/>
            <person name="Mongue J. A."/>
            <person name="Jaron S. K."/>
        </authorList>
    </citation>
    <scope>NUCLEOTIDE SEQUENCE</scope>
</reference>
<evidence type="ECO:0000256" key="2">
    <source>
        <dbReference type="ARBA" id="ARBA00022793"/>
    </source>
</evidence>
<evidence type="ECO:0000313" key="5">
    <source>
        <dbReference type="EMBL" id="CAG7831180.1"/>
    </source>
</evidence>
<comment type="cofactor">
    <cofactor evidence="1 4">
        <name>pyridoxal 5'-phosphate</name>
        <dbReference type="ChEBI" id="CHEBI:597326"/>
    </cofactor>
</comment>
<dbReference type="GO" id="GO:0030170">
    <property type="term" value="F:pyridoxal phosphate binding"/>
    <property type="evidence" value="ECO:0007669"/>
    <property type="project" value="InterPro"/>
</dbReference>
<evidence type="ECO:0000313" key="6">
    <source>
        <dbReference type="Proteomes" id="UP000708208"/>
    </source>
</evidence>
<keyword evidence="3 4" id="KW-0663">Pyridoxal phosphate</keyword>
<organism evidence="5 6">
    <name type="scientific">Allacma fusca</name>
    <dbReference type="NCBI Taxonomy" id="39272"/>
    <lineage>
        <taxon>Eukaryota</taxon>
        <taxon>Metazoa</taxon>
        <taxon>Ecdysozoa</taxon>
        <taxon>Arthropoda</taxon>
        <taxon>Hexapoda</taxon>
        <taxon>Collembola</taxon>
        <taxon>Symphypleona</taxon>
        <taxon>Sminthuridae</taxon>
        <taxon>Allacma</taxon>
    </lineage>
</organism>
<name>A0A8J2PPG9_9HEXA</name>
<comment type="caution">
    <text evidence="5">The sequence shown here is derived from an EMBL/GenBank/DDBJ whole genome shotgun (WGS) entry which is preliminary data.</text>
</comment>
<dbReference type="Proteomes" id="UP000708208">
    <property type="component" value="Unassembled WGS sequence"/>
</dbReference>
<evidence type="ECO:0000256" key="1">
    <source>
        <dbReference type="ARBA" id="ARBA00001933"/>
    </source>
</evidence>
<dbReference type="GO" id="GO:0005737">
    <property type="term" value="C:cytoplasm"/>
    <property type="evidence" value="ECO:0007669"/>
    <property type="project" value="TreeGrafter"/>
</dbReference>
<dbReference type="GO" id="GO:0016831">
    <property type="term" value="F:carboxy-lyase activity"/>
    <property type="evidence" value="ECO:0007669"/>
    <property type="project" value="UniProtKB-KW"/>
</dbReference>
<keyword evidence="2" id="KW-0456">Lyase</keyword>
<protein>
    <recommendedName>
        <fullName evidence="7">Glutamate decarboxylase</fullName>
    </recommendedName>
</protein>
<dbReference type="PANTHER" id="PTHR45677:SF13">
    <property type="entry name" value="LP10922P"/>
    <property type="match status" value="1"/>
</dbReference>
<feature type="modified residue" description="N6-(pyridoxal phosphate)lysine" evidence="4">
    <location>
        <position position="908"/>
    </location>
</feature>
<accession>A0A8J2PPG9</accession>
<evidence type="ECO:0000256" key="3">
    <source>
        <dbReference type="ARBA" id="ARBA00022898"/>
    </source>
</evidence>
<dbReference type="AlphaFoldDB" id="A0A8J2PPG9"/>
<evidence type="ECO:0000256" key="4">
    <source>
        <dbReference type="PIRSR" id="PIRSR602129-50"/>
    </source>
</evidence>
<dbReference type="OrthoDB" id="392571at2759"/>
<dbReference type="Pfam" id="PF00282">
    <property type="entry name" value="Pyridoxal_deC"/>
    <property type="match status" value="2"/>
</dbReference>
<gene>
    <name evidence="5" type="ORF">AFUS01_LOCUS40936</name>
</gene>